<evidence type="ECO:0000256" key="8">
    <source>
        <dbReference type="ARBA" id="ARBA00022679"/>
    </source>
</evidence>
<evidence type="ECO:0000256" key="3">
    <source>
        <dbReference type="ARBA" id="ARBA00005189"/>
    </source>
</evidence>
<evidence type="ECO:0000259" key="12">
    <source>
        <dbReference type="SMART" id="SM00563"/>
    </source>
</evidence>
<reference evidence="13 14" key="1">
    <citation type="submission" date="2019-03" db="EMBL/GenBank/DDBJ databases">
        <title>Genomic Encyclopedia of Type Strains, Phase IV (KMG-IV): sequencing the most valuable type-strain genomes for metagenomic binning, comparative biology and taxonomic classification.</title>
        <authorList>
            <person name="Goeker M."/>
        </authorList>
    </citation>
    <scope>NUCLEOTIDE SEQUENCE [LARGE SCALE GENOMIC DNA]</scope>
    <source>
        <strain evidence="13 14">DSM 21944</strain>
    </source>
</reference>
<comment type="similarity">
    <text evidence="4 11">Belongs to the 1-acyl-sn-glycerol-3-phosphate acyltransferase family.</text>
</comment>
<gene>
    <name evidence="13" type="ORF">EDC25_12051</name>
</gene>
<evidence type="ECO:0000313" key="14">
    <source>
        <dbReference type="Proteomes" id="UP000294599"/>
    </source>
</evidence>
<comment type="catalytic activity">
    <reaction evidence="1 11">
        <text>a 1-acyl-sn-glycero-3-phosphate + an acyl-CoA = a 1,2-diacyl-sn-glycero-3-phosphate + CoA</text>
        <dbReference type="Rhea" id="RHEA:19709"/>
        <dbReference type="ChEBI" id="CHEBI:57287"/>
        <dbReference type="ChEBI" id="CHEBI:57970"/>
        <dbReference type="ChEBI" id="CHEBI:58342"/>
        <dbReference type="ChEBI" id="CHEBI:58608"/>
        <dbReference type="EC" id="2.3.1.51"/>
    </reaction>
</comment>
<dbReference type="UniPathway" id="UPA00557">
    <property type="reaction ID" value="UER00613"/>
</dbReference>
<dbReference type="EC" id="2.3.1.51" evidence="5 11"/>
<evidence type="ECO:0000256" key="11">
    <source>
        <dbReference type="RuleBase" id="RU361267"/>
    </source>
</evidence>
<keyword evidence="10 11" id="KW-0012">Acyltransferase</keyword>
<feature type="domain" description="Phospholipid/glycerol acyltransferase" evidence="12">
    <location>
        <begin position="72"/>
        <end position="186"/>
    </location>
</feature>
<comment type="pathway">
    <text evidence="2">Phospholipid metabolism; CDP-diacylglycerol biosynthesis; CDP-diacylglycerol from sn-glycerol 3-phosphate: step 2/3.</text>
</comment>
<dbReference type="PANTHER" id="PTHR10434">
    <property type="entry name" value="1-ACYL-SN-GLYCEROL-3-PHOSPHATE ACYLTRANSFERASE"/>
    <property type="match status" value="1"/>
</dbReference>
<keyword evidence="11" id="KW-1208">Phospholipid metabolism</keyword>
<keyword evidence="7 11" id="KW-0444">Lipid biosynthesis</keyword>
<dbReference type="InterPro" id="IPR002123">
    <property type="entry name" value="Plipid/glycerol_acylTrfase"/>
</dbReference>
<evidence type="ECO:0000256" key="2">
    <source>
        <dbReference type="ARBA" id="ARBA00004728"/>
    </source>
</evidence>
<dbReference type="NCBIfam" id="TIGR00530">
    <property type="entry name" value="AGP_acyltrn"/>
    <property type="match status" value="1"/>
</dbReference>
<dbReference type="SUPFAM" id="SSF69593">
    <property type="entry name" value="Glycerol-3-phosphate (1)-acyltransferase"/>
    <property type="match status" value="1"/>
</dbReference>
<dbReference type="CDD" id="cd07989">
    <property type="entry name" value="LPLAT_AGPAT-like"/>
    <property type="match status" value="1"/>
</dbReference>
<evidence type="ECO:0000256" key="6">
    <source>
        <dbReference type="ARBA" id="ARBA00016139"/>
    </source>
</evidence>
<proteinExistence type="inferred from homology"/>
<keyword evidence="11" id="KW-0594">Phospholipid biosynthesis</keyword>
<protein>
    <recommendedName>
        <fullName evidence="6 11">1-acyl-sn-glycerol-3-phosphate acyltransferase</fullName>
        <ecNumber evidence="5 11">2.3.1.51</ecNumber>
    </recommendedName>
</protein>
<evidence type="ECO:0000256" key="10">
    <source>
        <dbReference type="ARBA" id="ARBA00023315"/>
    </source>
</evidence>
<comment type="caution">
    <text evidence="13">The sequence shown here is derived from an EMBL/GenBank/DDBJ whole genome shotgun (WGS) entry which is preliminary data.</text>
</comment>
<name>A0A4R3L6U1_9GAMM</name>
<dbReference type="Pfam" id="PF01553">
    <property type="entry name" value="Acyltransferase"/>
    <property type="match status" value="1"/>
</dbReference>
<dbReference type="Proteomes" id="UP000294599">
    <property type="component" value="Unassembled WGS sequence"/>
</dbReference>
<comment type="domain">
    <text evidence="11">The HXXXXD motif is essential for acyltransferase activity and may constitute the binding site for the phosphate moiety of the glycerol-3-phosphate.</text>
</comment>
<dbReference type="EMBL" id="SMAF01000020">
    <property type="protein sequence ID" value="TCS95162.1"/>
    <property type="molecule type" value="Genomic_DNA"/>
</dbReference>
<dbReference type="GO" id="GO:0016024">
    <property type="term" value="P:CDP-diacylglycerol biosynthetic process"/>
    <property type="evidence" value="ECO:0007669"/>
    <property type="project" value="UniProtKB-UniPathway"/>
</dbReference>
<evidence type="ECO:0000313" key="13">
    <source>
        <dbReference type="EMBL" id="TCS95162.1"/>
    </source>
</evidence>
<evidence type="ECO:0000256" key="1">
    <source>
        <dbReference type="ARBA" id="ARBA00001141"/>
    </source>
</evidence>
<accession>A0A4R3L6U1</accession>
<organism evidence="13 14">
    <name type="scientific">Pseudofulvimonas gallinarii</name>
    <dbReference type="NCBI Taxonomy" id="634155"/>
    <lineage>
        <taxon>Bacteria</taxon>
        <taxon>Pseudomonadati</taxon>
        <taxon>Pseudomonadota</taxon>
        <taxon>Gammaproteobacteria</taxon>
        <taxon>Lysobacterales</taxon>
        <taxon>Rhodanobacteraceae</taxon>
        <taxon>Pseudofulvimonas</taxon>
    </lineage>
</organism>
<dbReference type="GO" id="GO:0006654">
    <property type="term" value="P:phosphatidic acid biosynthetic process"/>
    <property type="evidence" value="ECO:0007669"/>
    <property type="project" value="TreeGrafter"/>
</dbReference>
<evidence type="ECO:0000256" key="7">
    <source>
        <dbReference type="ARBA" id="ARBA00022516"/>
    </source>
</evidence>
<evidence type="ECO:0000256" key="5">
    <source>
        <dbReference type="ARBA" id="ARBA00013211"/>
    </source>
</evidence>
<keyword evidence="8 11" id="KW-0808">Transferase</keyword>
<comment type="pathway">
    <text evidence="3">Lipid metabolism.</text>
</comment>
<keyword evidence="9 11" id="KW-0443">Lipid metabolism</keyword>
<sequence length="239" mass="25578">MLWWPVNAVQALFTLCWTLPGLLIAYVIHAVTRSQKLPLALARRIWAPGLMFGAGARLRVEGADQVDWSRPQVLVANHQSMIDIPALFRTSPVPLRFVLKEELTRVPFLGWYIRAMGMIGIARGDGRKARASIEQAAELVRGGATLVAFPEGTRKPEGLPSPFKGGAFQIAIAAGCPVLPVAIQGSGSVLQPGGFKVRPGTITLRFGEAIETAGLQPGDRQALARQAHEAVTSLMGGTA</sequence>
<evidence type="ECO:0000256" key="4">
    <source>
        <dbReference type="ARBA" id="ARBA00008655"/>
    </source>
</evidence>
<evidence type="ECO:0000256" key="9">
    <source>
        <dbReference type="ARBA" id="ARBA00023098"/>
    </source>
</evidence>
<dbReference type="GO" id="GO:0003841">
    <property type="term" value="F:1-acylglycerol-3-phosphate O-acyltransferase activity"/>
    <property type="evidence" value="ECO:0007669"/>
    <property type="project" value="UniProtKB-UniRule"/>
</dbReference>
<dbReference type="AlphaFoldDB" id="A0A4R3L6U1"/>
<keyword evidence="14" id="KW-1185">Reference proteome</keyword>
<dbReference type="SMART" id="SM00563">
    <property type="entry name" value="PlsC"/>
    <property type="match status" value="1"/>
</dbReference>
<dbReference type="InterPro" id="IPR004552">
    <property type="entry name" value="AGP_acyltrans"/>
</dbReference>
<dbReference type="PANTHER" id="PTHR10434:SF64">
    <property type="entry name" value="1-ACYL-SN-GLYCEROL-3-PHOSPHATE ACYLTRANSFERASE-RELATED"/>
    <property type="match status" value="1"/>
</dbReference>
<dbReference type="GO" id="GO:0016020">
    <property type="term" value="C:membrane"/>
    <property type="evidence" value="ECO:0007669"/>
    <property type="project" value="InterPro"/>
</dbReference>